<protein>
    <submittedName>
        <fullName evidence="2">Uncharacterized protein</fullName>
    </submittedName>
</protein>
<dbReference type="AlphaFoldDB" id="U6KHG8"/>
<dbReference type="EMBL" id="HG735654">
    <property type="protein sequence ID" value="CDJ36241.1"/>
    <property type="molecule type" value="Genomic_DNA"/>
</dbReference>
<keyword evidence="3" id="KW-1185">Reference proteome</keyword>
<feature type="region of interest" description="Disordered" evidence="1">
    <location>
        <begin position="337"/>
        <end position="397"/>
    </location>
</feature>
<dbReference type="VEuPathDB" id="ToxoDB:EMH_0058570"/>
<dbReference type="OrthoDB" id="346550at2759"/>
<reference evidence="2" key="2">
    <citation type="submission" date="2013-10" db="EMBL/GenBank/DDBJ databases">
        <authorList>
            <person name="Aslett M."/>
        </authorList>
    </citation>
    <scope>NUCLEOTIDE SEQUENCE [LARGE SCALE GENOMIC DNA]</scope>
    <source>
        <strain evidence="2">Houghton</strain>
    </source>
</reference>
<proteinExistence type="predicted"/>
<organism evidence="2 3">
    <name type="scientific">Eimeria mitis</name>
    <dbReference type="NCBI Taxonomy" id="44415"/>
    <lineage>
        <taxon>Eukaryota</taxon>
        <taxon>Sar</taxon>
        <taxon>Alveolata</taxon>
        <taxon>Apicomplexa</taxon>
        <taxon>Conoidasida</taxon>
        <taxon>Coccidia</taxon>
        <taxon>Eucoccidiorida</taxon>
        <taxon>Eimeriorina</taxon>
        <taxon>Eimeriidae</taxon>
        <taxon>Eimeria</taxon>
    </lineage>
</organism>
<name>U6KHG8_9EIME</name>
<reference evidence="2" key="1">
    <citation type="submission" date="2013-10" db="EMBL/GenBank/DDBJ databases">
        <title>Genomic analysis of the causative agents of coccidiosis in chickens.</title>
        <authorList>
            <person name="Reid A.J."/>
            <person name="Blake D."/>
            <person name="Billington K."/>
            <person name="Browne H."/>
            <person name="Dunn M."/>
            <person name="Hung S."/>
            <person name="Kawahara F."/>
            <person name="Miranda-Saavedra D."/>
            <person name="Mourier T."/>
            <person name="Nagra H."/>
            <person name="Otto T.D."/>
            <person name="Rawlings N."/>
            <person name="Sanchez A."/>
            <person name="Sanders M."/>
            <person name="Subramaniam C."/>
            <person name="Tay Y."/>
            <person name="Dear P."/>
            <person name="Doerig C."/>
            <person name="Gruber A."/>
            <person name="Parkinson J."/>
            <person name="Shirley M."/>
            <person name="Wan K.L."/>
            <person name="Berriman M."/>
            <person name="Tomley F."/>
            <person name="Pain A."/>
        </authorList>
    </citation>
    <scope>NUCLEOTIDE SEQUENCE [LARGE SCALE GENOMIC DNA]</scope>
    <source>
        <strain evidence="2">Houghton</strain>
    </source>
</reference>
<sequence>MSPPGVPLPTIREVLTEQQTNNHHISCRSQEEAKGHGIRLTLQQPLQRSRNRYRATTSAGTAAVEIVVARTVYRAYCYPAAGFLLWVYLQLMQQRARKAAVRAMATVCAAIPKPDLRDPDLLGADIKKTARQLENGVWILDLPLQAGVCGVTAASPDAWQQLQHIEVIASLRRRTGAGFVLRGSALQQQQPQQQQQTPQGVYVRVVGEDQETVFRGAVAAWSCLGPPQYLPAPADAADDETFDCATAMAGENDEFLKDVCQRTGALIDIEPDQPQGYAHGGAERTGLRYVARACTQGATEKALRLLRWRLHPQATEEDGESPSPGQDIRGAAAASFWQSAMPDEAEMMRRRKEAEERRKKRGQRSRSASPERRGPNRLSFAPPPDELLTGPYAPLDK</sequence>
<dbReference type="Proteomes" id="UP000030744">
    <property type="component" value="Unassembled WGS sequence"/>
</dbReference>
<feature type="compositionally biased region" description="Basic and acidic residues" evidence="1">
    <location>
        <begin position="346"/>
        <end position="357"/>
    </location>
</feature>
<dbReference type="GeneID" id="60404137"/>
<accession>U6KHG8</accession>
<gene>
    <name evidence="2" type="ORF">EMH_0058570</name>
</gene>
<evidence type="ECO:0000256" key="1">
    <source>
        <dbReference type="SAM" id="MobiDB-lite"/>
    </source>
</evidence>
<evidence type="ECO:0000313" key="2">
    <source>
        <dbReference type="EMBL" id="CDJ36241.1"/>
    </source>
</evidence>
<dbReference type="RefSeq" id="XP_037878530.1">
    <property type="nucleotide sequence ID" value="XM_038022676.1"/>
</dbReference>
<evidence type="ECO:0000313" key="3">
    <source>
        <dbReference type="Proteomes" id="UP000030744"/>
    </source>
</evidence>